<dbReference type="PROSITE" id="PS50122">
    <property type="entry name" value="CHEB"/>
    <property type="match status" value="1"/>
</dbReference>
<evidence type="ECO:0000313" key="7">
    <source>
        <dbReference type="Proteomes" id="UP000318010"/>
    </source>
</evidence>
<dbReference type="SUPFAM" id="SSF52738">
    <property type="entry name" value="Methylesterase CheB, C-terminal domain"/>
    <property type="match status" value="1"/>
</dbReference>
<dbReference type="Proteomes" id="UP000318010">
    <property type="component" value="Unassembled WGS sequence"/>
</dbReference>
<dbReference type="AlphaFoldDB" id="A0A563U8Y1"/>
<dbReference type="Pfam" id="PF01339">
    <property type="entry name" value="CheB_methylest"/>
    <property type="match status" value="1"/>
</dbReference>
<feature type="domain" description="CheB-type methylesterase" evidence="5">
    <location>
        <begin position="2"/>
        <end position="191"/>
    </location>
</feature>
<evidence type="ECO:0000256" key="2">
    <source>
        <dbReference type="ARBA" id="ARBA00039140"/>
    </source>
</evidence>
<protein>
    <recommendedName>
        <fullName evidence="2">protein-glutamate methylesterase</fullName>
        <ecNumber evidence="2">3.1.1.61</ecNumber>
    </recommendedName>
</protein>
<evidence type="ECO:0000256" key="3">
    <source>
        <dbReference type="ARBA" id="ARBA00048267"/>
    </source>
</evidence>
<keyword evidence="4" id="KW-0145">Chemotaxis</keyword>
<evidence type="ECO:0000256" key="4">
    <source>
        <dbReference type="PROSITE-ProRule" id="PRU00050"/>
    </source>
</evidence>
<comment type="caution">
    <text evidence="6">The sequence shown here is derived from an EMBL/GenBank/DDBJ whole genome shotgun (WGS) entry which is preliminary data.</text>
</comment>
<dbReference type="PANTHER" id="PTHR42872">
    <property type="entry name" value="PROTEIN-GLUTAMATE METHYLESTERASE/PROTEIN-GLUTAMINE GLUTAMINASE"/>
    <property type="match status" value="1"/>
</dbReference>
<keyword evidence="7" id="KW-1185">Reference proteome</keyword>
<keyword evidence="1 4" id="KW-0378">Hydrolase</keyword>
<evidence type="ECO:0000259" key="5">
    <source>
        <dbReference type="PROSITE" id="PS50122"/>
    </source>
</evidence>
<evidence type="ECO:0000313" key="6">
    <source>
        <dbReference type="EMBL" id="TWR27827.1"/>
    </source>
</evidence>
<sequence length="195" mass="20968">MNYYDFYVIGIGASAGGLDPLVKVVSSIPAGTNAAVILNQHLPAGTPSNLGKLVERNTKMKVVVVETIEYIEPGNLYVMASGMQYKLDGRFLQVEDRNVSDKINHTIDTLFFSLAKVVADKSVGVILSGTGTDGLQGAKAIEDQKGLVIVQDPITAEFPSLPKTLIANDHPDYVLSPDEITQKICEYTGVRALNS</sequence>
<dbReference type="OrthoDB" id="649924at2"/>
<dbReference type="GO" id="GO:0005737">
    <property type="term" value="C:cytoplasm"/>
    <property type="evidence" value="ECO:0007669"/>
    <property type="project" value="InterPro"/>
</dbReference>
<feature type="active site" evidence="4">
    <location>
        <position position="133"/>
    </location>
</feature>
<dbReference type="GO" id="GO:0000156">
    <property type="term" value="F:phosphorelay response regulator activity"/>
    <property type="evidence" value="ECO:0007669"/>
    <property type="project" value="InterPro"/>
</dbReference>
<proteinExistence type="predicted"/>
<name>A0A563U8Y1_9SPHI</name>
<gene>
    <name evidence="6" type="ORF">FPZ42_01035</name>
</gene>
<dbReference type="Gene3D" id="3.40.50.180">
    <property type="entry name" value="Methylesterase CheB, C-terminal domain"/>
    <property type="match status" value="1"/>
</dbReference>
<dbReference type="RefSeq" id="WP_146268644.1">
    <property type="nucleotide sequence ID" value="NZ_VOEI01000001.1"/>
</dbReference>
<evidence type="ECO:0000256" key="1">
    <source>
        <dbReference type="ARBA" id="ARBA00022801"/>
    </source>
</evidence>
<comment type="catalytic activity">
    <reaction evidence="3">
        <text>[protein]-L-glutamate 5-O-methyl ester + H2O = L-glutamyl-[protein] + methanol + H(+)</text>
        <dbReference type="Rhea" id="RHEA:23236"/>
        <dbReference type="Rhea" id="RHEA-COMP:10208"/>
        <dbReference type="Rhea" id="RHEA-COMP:10311"/>
        <dbReference type="ChEBI" id="CHEBI:15377"/>
        <dbReference type="ChEBI" id="CHEBI:15378"/>
        <dbReference type="ChEBI" id="CHEBI:17790"/>
        <dbReference type="ChEBI" id="CHEBI:29973"/>
        <dbReference type="ChEBI" id="CHEBI:82795"/>
        <dbReference type="EC" id="3.1.1.61"/>
    </reaction>
</comment>
<accession>A0A563U8Y1</accession>
<reference evidence="6 7" key="1">
    <citation type="submission" date="2019-07" db="EMBL/GenBank/DDBJ databases">
        <authorList>
            <person name="Kim J."/>
        </authorList>
    </citation>
    <scope>NUCLEOTIDE SEQUENCE [LARGE SCALE GENOMIC DNA]</scope>
    <source>
        <strain evidence="6 7">MJ1a</strain>
    </source>
</reference>
<dbReference type="EMBL" id="VOEI01000001">
    <property type="protein sequence ID" value="TWR27827.1"/>
    <property type="molecule type" value="Genomic_DNA"/>
</dbReference>
<dbReference type="PANTHER" id="PTHR42872:SF6">
    <property type="entry name" value="PROTEIN-GLUTAMATE METHYLESTERASE_PROTEIN-GLUTAMINE GLUTAMINASE"/>
    <property type="match status" value="1"/>
</dbReference>
<dbReference type="GO" id="GO:0008984">
    <property type="term" value="F:protein-glutamate methylesterase activity"/>
    <property type="evidence" value="ECO:0007669"/>
    <property type="project" value="UniProtKB-EC"/>
</dbReference>
<dbReference type="EC" id="3.1.1.61" evidence="2"/>
<dbReference type="InterPro" id="IPR000673">
    <property type="entry name" value="Sig_transdc_resp-reg_Me-estase"/>
</dbReference>
<feature type="active site" evidence="4">
    <location>
        <position position="14"/>
    </location>
</feature>
<dbReference type="CDD" id="cd16434">
    <property type="entry name" value="CheB-CheR_fusion"/>
    <property type="match status" value="1"/>
</dbReference>
<organism evidence="6 7">
    <name type="scientific">Mucilaginibacter achroorhodeus</name>
    <dbReference type="NCBI Taxonomy" id="2599294"/>
    <lineage>
        <taxon>Bacteria</taxon>
        <taxon>Pseudomonadati</taxon>
        <taxon>Bacteroidota</taxon>
        <taxon>Sphingobacteriia</taxon>
        <taxon>Sphingobacteriales</taxon>
        <taxon>Sphingobacteriaceae</taxon>
        <taxon>Mucilaginibacter</taxon>
    </lineage>
</organism>
<dbReference type="InterPro" id="IPR035909">
    <property type="entry name" value="CheB_C"/>
</dbReference>
<feature type="active site" evidence="4">
    <location>
        <position position="41"/>
    </location>
</feature>
<dbReference type="GO" id="GO:0006935">
    <property type="term" value="P:chemotaxis"/>
    <property type="evidence" value="ECO:0007669"/>
    <property type="project" value="UniProtKB-UniRule"/>
</dbReference>